<dbReference type="GO" id="GO:0005737">
    <property type="term" value="C:cytoplasm"/>
    <property type="evidence" value="ECO:0007669"/>
    <property type="project" value="TreeGrafter"/>
</dbReference>
<accession>A0A9W6R858</accession>
<evidence type="ECO:0000313" key="6">
    <source>
        <dbReference type="Proteomes" id="UP001165136"/>
    </source>
</evidence>
<dbReference type="SUPFAM" id="SSF47336">
    <property type="entry name" value="ACP-like"/>
    <property type="match status" value="1"/>
</dbReference>
<dbReference type="PANTHER" id="PTHR45527:SF1">
    <property type="entry name" value="FATTY ACID SYNTHASE"/>
    <property type="match status" value="1"/>
</dbReference>
<keyword evidence="1" id="KW-0596">Phosphopantetheine</keyword>
<comment type="caution">
    <text evidence="5">The sequence shown here is derived from an EMBL/GenBank/DDBJ whole genome shotgun (WGS) entry which is preliminary data.</text>
</comment>
<dbReference type="PANTHER" id="PTHR45527">
    <property type="entry name" value="NONRIBOSOMAL PEPTIDE SYNTHETASE"/>
    <property type="match status" value="1"/>
</dbReference>
<feature type="region of interest" description="Disordered" evidence="3">
    <location>
        <begin position="71"/>
        <end position="96"/>
    </location>
</feature>
<name>A0A9W6R858_9PSEU</name>
<keyword evidence="6" id="KW-1185">Reference proteome</keyword>
<evidence type="ECO:0000256" key="3">
    <source>
        <dbReference type="SAM" id="MobiDB-lite"/>
    </source>
</evidence>
<dbReference type="InterPro" id="IPR009081">
    <property type="entry name" value="PP-bd_ACP"/>
</dbReference>
<dbReference type="GO" id="GO:0044550">
    <property type="term" value="P:secondary metabolite biosynthetic process"/>
    <property type="evidence" value="ECO:0007669"/>
    <property type="project" value="TreeGrafter"/>
</dbReference>
<dbReference type="InterPro" id="IPR020806">
    <property type="entry name" value="PKS_PP-bd"/>
</dbReference>
<keyword evidence="2" id="KW-0597">Phosphoprotein</keyword>
<sequence length="96" mass="10579">MDMLDRVRQAWTEVLDVREVGVDVNFFEAGGDSILLIILLEKLNALTGRELEPPDLFRHTTVRAQADLLAGRVGAPTPAPDGNDRSALLDRARRGN</sequence>
<dbReference type="GO" id="GO:0031177">
    <property type="term" value="F:phosphopantetheine binding"/>
    <property type="evidence" value="ECO:0007669"/>
    <property type="project" value="InterPro"/>
</dbReference>
<proteinExistence type="predicted"/>
<dbReference type="AlphaFoldDB" id="A0A9W6R858"/>
<organism evidence="5 6">
    <name type="scientific">Amycolatopsis taiwanensis</name>
    <dbReference type="NCBI Taxonomy" id="342230"/>
    <lineage>
        <taxon>Bacteria</taxon>
        <taxon>Bacillati</taxon>
        <taxon>Actinomycetota</taxon>
        <taxon>Actinomycetes</taxon>
        <taxon>Pseudonocardiales</taxon>
        <taxon>Pseudonocardiaceae</taxon>
        <taxon>Amycolatopsis</taxon>
    </lineage>
</organism>
<evidence type="ECO:0000256" key="1">
    <source>
        <dbReference type="ARBA" id="ARBA00022450"/>
    </source>
</evidence>
<dbReference type="EMBL" id="BSTI01000020">
    <property type="protein sequence ID" value="GLY70035.1"/>
    <property type="molecule type" value="Genomic_DNA"/>
</dbReference>
<dbReference type="Gene3D" id="1.10.1200.10">
    <property type="entry name" value="ACP-like"/>
    <property type="match status" value="1"/>
</dbReference>
<evidence type="ECO:0000259" key="4">
    <source>
        <dbReference type="PROSITE" id="PS50075"/>
    </source>
</evidence>
<gene>
    <name evidence="5" type="ORF">Atai01_66540</name>
</gene>
<dbReference type="InterPro" id="IPR036736">
    <property type="entry name" value="ACP-like_sf"/>
</dbReference>
<feature type="domain" description="Carrier" evidence="4">
    <location>
        <begin position="1"/>
        <end position="73"/>
    </location>
</feature>
<reference evidence="5" key="1">
    <citation type="submission" date="2023-03" db="EMBL/GenBank/DDBJ databases">
        <title>Amycolatopsis taiwanensis NBRC 103393.</title>
        <authorList>
            <person name="Ichikawa N."/>
            <person name="Sato H."/>
            <person name="Tonouchi N."/>
        </authorList>
    </citation>
    <scope>NUCLEOTIDE SEQUENCE</scope>
    <source>
        <strain evidence="5">NBRC 103393</strain>
    </source>
</reference>
<evidence type="ECO:0000313" key="5">
    <source>
        <dbReference type="EMBL" id="GLY70035.1"/>
    </source>
</evidence>
<dbReference type="PROSITE" id="PS50075">
    <property type="entry name" value="CARRIER"/>
    <property type="match status" value="1"/>
</dbReference>
<feature type="compositionally biased region" description="Basic and acidic residues" evidence="3">
    <location>
        <begin position="82"/>
        <end position="96"/>
    </location>
</feature>
<dbReference type="RefSeq" id="WP_285489360.1">
    <property type="nucleotide sequence ID" value="NZ_BSTI01000020.1"/>
</dbReference>
<dbReference type="Proteomes" id="UP001165136">
    <property type="component" value="Unassembled WGS sequence"/>
</dbReference>
<dbReference type="Pfam" id="PF00550">
    <property type="entry name" value="PP-binding"/>
    <property type="match status" value="1"/>
</dbReference>
<protein>
    <recommendedName>
        <fullName evidence="4">Carrier domain-containing protein</fullName>
    </recommendedName>
</protein>
<dbReference type="SMART" id="SM00823">
    <property type="entry name" value="PKS_PP"/>
    <property type="match status" value="1"/>
</dbReference>
<dbReference type="GO" id="GO:0043041">
    <property type="term" value="P:amino acid activation for nonribosomal peptide biosynthetic process"/>
    <property type="evidence" value="ECO:0007669"/>
    <property type="project" value="TreeGrafter"/>
</dbReference>
<evidence type="ECO:0000256" key="2">
    <source>
        <dbReference type="ARBA" id="ARBA00022553"/>
    </source>
</evidence>